<evidence type="ECO:0000259" key="2">
    <source>
        <dbReference type="Pfam" id="PF08397"/>
    </source>
</evidence>
<keyword evidence="1" id="KW-0175">Coiled coil</keyword>
<dbReference type="Gene3D" id="1.20.1270.60">
    <property type="entry name" value="Arfaptin homology (AH) domain/BAR domain"/>
    <property type="match status" value="1"/>
</dbReference>
<dbReference type="InParanoid" id="F2U5F5"/>
<dbReference type="AlphaFoldDB" id="F2U5F5"/>
<dbReference type="RefSeq" id="XP_004995535.1">
    <property type="nucleotide sequence ID" value="XM_004995478.1"/>
</dbReference>
<evidence type="ECO:0000313" key="3">
    <source>
        <dbReference type="EMBL" id="EGD83171.1"/>
    </source>
</evidence>
<dbReference type="GO" id="GO:0007009">
    <property type="term" value="P:plasma membrane organization"/>
    <property type="evidence" value="ECO:0007669"/>
    <property type="project" value="InterPro"/>
</dbReference>
<accession>F2U5F5</accession>
<keyword evidence="4" id="KW-1185">Reference proteome</keyword>
<reference evidence="3" key="1">
    <citation type="submission" date="2009-08" db="EMBL/GenBank/DDBJ databases">
        <title>Annotation of Salpingoeca rosetta.</title>
        <authorList>
            <consortium name="The Broad Institute Genome Sequencing Platform"/>
            <person name="Russ C."/>
            <person name="Cuomo C."/>
            <person name="Burger G."/>
            <person name="Gray M.W."/>
            <person name="Holland P.W.H."/>
            <person name="King N."/>
            <person name="Lang F.B.F."/>
            <person name="Roger A.J."/>
            <person name="Ruiz-Trillo I."/>
            <person name="Young S.K."/>
            <person name="Zeng Q."/>
            <person name="Gargeya S."/>
            <person name="Alvarado L."/>
            <person name="Berlin A."/>
            <person name="Chapman S.B."/>
            <person name="Chen Z."/>
            <person name="Freedman E."/>
            <person name="Gellesch M."/>
            <person name="Goldberg J."/>
            <person name="Griggs A."/>
            <person name="Gujja S."/>
            <person name="Heilman E."/>
            <person name="Heiman D."/>
            <person name="Howarth C."/>
            <person name="Mehta T."/>
            <person name="Neiman D."/>
            <person name="Pearson M."/>
            <person name="Roberts A."/>
            <person name="Saif S."/>
            <person name="Shea T."/>
            <person name="Shenoy N."/>
            <person name="Sisk P."/>
            <person name="Stolte C."/>
            <person name="Sykes S."/>
            <person name="White J."/>
            <person name="Yandava C."/>
            <person name="Haas B."/>
            <person name="Nusbaum C."/>
            <person name="Birren B."/>
        </authorList>
    </citation>
    <scope>NUCLEOTIDE SEQUENCE [LARGE SCALE GENOMIC DNA]</scope>
    <source>
        <strain evidence="3">ATCC 50818</strain>
    </source>
</reference>
<dbReference type="Pfam" id="PF08397">
    <property type="entry name" value="IMD"/>
    <property type="match status" value="1"/>
</dbReference>
<evidence type="ECO:0000256" key="1">
    <source>
        <dbReference type="SAM" id="Coils"/>
    </source>
</evidence>
<dbReference type="GeneID" id="16076115"/>
<dbReference type="EMBL" id="GL832962">
    <property type="protein sequence ID" value="EGD83171.1"/>
    <property type="molecule type" value="Genomic_DNA"/>
</dbReference>
<dbReference type="InterPro" id="IPR027267">
    <property type="entry name" value="AH/BAR_dom_sf"/>
</dbReference>
<proteinExistence type="predicted"/>
<sequence length="232" mass="25912">MGKHQDLDVEGDIATQLDELKTVVPKFKKVAAEVSKYIKAIAAIQAAETRVQEALSELGRPPPKCPRRVKDMRSAVVKGSECLRKCQQLHWNQVDVLESDLIPAIEAVVQDASKTQSALEKELKEGKAKATQEIKKEEKKLQKLEKKHGKATDDRTDSDVIDQHGVVEDSKTALQDFLDTFYEKVLDEHRARFSKVVGALVNYGGSALNKYMKVRPTVEVNVERERGSKTCG</sequence>
<organism evidence="4">
    <name type="scientific">Salpingoeca rosetta (strain ATCC 50818 / BSB-021)</name>
    <dbReference type="NCBI Taxonomy" id="946362"/>
    <lineage>
        <taxon>Eukaryota</taxon>
        <taxon>Choanoflagellata</taxon>
        <taxon>Craspedida</taxon>
        <taxon>Salpingoecidae</taxon>
        <taxon>Salpingoeca</taxon>
    </lineage>
</organism>
<gene>
    <name evidence="3" type="ORF">PTSG_03802</name>
</gene>
<dbReference type="InterPro" id="IPR013606">
    <property type="entry name" value="I-BAR_dom"/>
</dbReference>
<dbReference type="SUPFAM" id="SSF103657">
    <property type="entry name" value="BAR/IMD domain-like"/>
    <property type="match status" value="1"/>
</dbReference>
<evidence type="ECO:0000313" key="4">
    <source>
        <dbReference type="Proteomes" id="UP000007799"/>
    </source>
</evidence>
<dbReference type="Proteomes" id="UP000007799">
    <property type="component" value="Unassembled WGS sequence"/>
</dbReference>
<protein>
    <recommendedName>
        <fullName evidence="2">IMD domain-containing protein</fullName>
    </recommendedName>
</protein>
<feature type="coiled-coil region" evidence="1">
    <location>
        <begin position="109"/>
        <end position="154"/>
    </location>
</feature>
<feature type="domain" description="IMD" evidence="2">
    <location>
        <begin position="19"/>
        <end position="199"/>
    </location>
</feature>
<dbReference type="KEGG" id="sre:PTSG_03802"/>
<name>F2U5F5_SALR5</name>